<sequence>MSKFNTNVVYRVTKEAKGKDLELGHLYFLNVPVTYAKVLEPAKKYQSEDTAYQLNVFLNADTMEKLEKIGINKEFSEVGVTKIKKGANRGKVKYPVDLEANAPYGGMFAAQLGRDTVKRDKDGAITKEYTPLKVVDAKGRPFTQEVGNGSVCDIKAFAYRNADNMLVVMLDTVVVKEHVAYNREDGEMFDDVLGISVQSDAKTAVENPVDDFPTDDEPTPTPSKKTAQKVVQEAVEDDEDSSPF</sequence>
<protein>
    <submittedName>
        <fullName evidence="2">Uncharacterized protein</fullName>
    </submittedName>
</protein>
<gene>
    <name evidence="2" type="ORF">Barba1A_gp020</name>
</gene>
<feature type="region of interest" description="Disordered" evidence="1">
    <location>
        <begin position="202"/>
        <end position="244"/>
    </location>
</feature>
<evidence type="ECO:0000256" key="1">
    <source>
        <dbReference type="SAM" id="MobiDB-lite"/>
    </source>
</evidence>
<feature type="compositionally biased region" description="Acidic residues" evidence="1">
    <location>
        <begin position="234"/>
        <end position="244"/>
    </location>
</feature>
<feature type="compositionally biased region" description="Acidic residues" evidence="1">
    <location>
        <begin position="208"/>
        <end position="218"/>
    </location>
</feature>
<evidence type="ECO:0000313" key="3">
    <source>
        <dbReference type="Proteomes" id="UP000304214"/>
    </source>
</evidence>
<name>A0A4P8MV35_9CAUD</name>
<accession>A0A4P8MV35</accession>
<dbReference type="EMBL" id="MK719701">
    <property type="protein sequence ID" value="QCQ57871.1"/>
    <property type="molecule type" value="Genomic_DNA"/>
</dbReference>
<reference evidence="2 3" key="1">
    <citation type="submission" date="2019-03" db="EMBL/GenBank/DDBJ databases">
        <title>Genomic and seasonal variations among aquatic phages infecting the Baltic Sea Gammaproteobacteria Rheinheimera sp. bal341.</title>
        <authorList>
            <person name="Nilsson E."/>
            <person name="Li K."/>
            <person name="Fridlund J."/>
            <person name="Sulcius S."/>
            <person name="Bunse C."/>
            <person name="Karlsson C.M.G."/>
            <person name="Lindh M."/>
            <person name="Lundin D."/>
            <person name="Pinhassi J."/>
            <person name="Holmfeldt K."/>
        </authorList>
    </citation>
    <scope>NUCLEOTIDE SEQUENCE [LARGE SCALE GENOMIC DNA]</scope>
</reference>
<dbReference type="Proteomes" id="UP000304214">
    <property type="component" value="Segment"/>
</dbReference>
<evidence type="ECO:0000313" key="2">
    <source>
        <dbReference type="EMBL" id="QCQ57871.1"/>
    </source>
</evidence>
<proteinExistence type="predicted"/>
<organism evidence="2 3">
    <name type="scientific">Rheinheimera phage vB_RspM_Barba1A</name>
    <dbReference type="NCBI Taxonomy" id="2565659"/>
    <lineage>
        <taxon>Viruses</taxon>
        <taxon>Duplodnaviria</taxon>
        <taxon>Heunggongvirae</taxon>
        <taxon>Uroviricota</taxon>
        <taxon>Caudoviricetes</taxon>
        <taxon>Barbavirus</taxon>
        <taxon>Barbavirus barba18A</taxon>
    </lineage>
</organism>